<feature type="transmembrane region" description="Helical" evidence="5">
    <location>
        <begin position="241"/>
        <end position="264"/>
    </location>
</feature>
<evidence type="ECO:0000256" key="3">
    <source>
        <dbReference type="ARBA" id="ARBA00022989"/>
    </source>
</evidence>
<dbReference type="GO" id="GO:0003865">
    <property type="term" value="F:3-oxo-5-alpha-steroid 4-dehydrogenase activity"/>
    <property type="evidence" value="ECO:0007669"/>
    <property type="project" value="TreeGrafter"/>
</dbReference>
<evidence type="ECO:0000313" key="8">
    <source>
        <dbReference type="Proteomes" id="UP000758603"/>
    </source>
</evidence>
<reference evidence="7" key="1">
    <citation type="journal article" date="2021" name="Nat. Commun.">
        <title>Genetic determinants of endophytism in the Arabidopsis root mycobiome.</title>
        <authorList>
            <person name="Mesny F."/>
            <person name="Miyauchi S."/>
            <person name="Thiergart T."/>
            <person name="Pickel B."/>
            <person name="Atanasova L."/>
            <person name="Karlsson M."/>
            <person name="Huettel B."/>
            <person name="Barry K.W."/>
            <person name="Haridas S."/>
            <person name="Chen C."/>
            <person name="Bauer D."/>
            <person name="Andreopoulos W."/>
            <person name="Pangilinan J."/>
            <person name="LaButti K."/>
            <person name="Riley R."/>
            <person name="Lipzen A."/>
            <person name="Clum A."/>
            <person name="Drula E."/>
            <person name="Henrissat B."/>
            <person name="Kohler A."/>
            <person name="Grigoriev I.V."/>
            <person name="Martin F.M."/>
            <person name="Hacquard S."/>
        </authorList>
    </citation>
    <scope>NUCLEOTIDE SEQUENCE</scope>
    <source>
        <strain evidence="7">MPI-SDFR-AT-0073</strain>
    </source>
</reference>
<keyword evidence="3 5" id="KW-1133">Transmembrane helix</keyword>
<dbReference type="InterPro" id="IPR001104">
    <property type="entry name" value="3-oxo-5_a-steroid_4-DH_C"/>
</dbReference>
<dbReference type="GO" id="GO:0102389">
    <property type="term" value="F:polyprenol reductase activity"/>
    <property type="evidence" value="ECO:0007669"/>
    <property type="project" value="UniProtKB-UniRule"/>
</dbReference>
<keyword evidence="4 5" id="KW-0472">Membrane</keyword>
<sequence>MVSIWSVFQSLDPFLEPAHICQTFFILAASAVLAVAATPRSARGLLTQYGARSSSPPRKDGPGGNAAGDRFTDFISWVTSIGNVPHSWFIHFYVLSVTSSVFWAAQYFLHGSILDAVAQIQGTWSSSPSMTIHQVQLAWLLMALQGARRLSECLFVMRSSSSRMWVVHWLLGCAYYLCMGVAVWVEGSDAILRSDRSSHLGWPSVKELIGLSSFLLAWSMQHRCHKHLSDLAKYSLPNRGMFRYLICPHYTCECLLYLSLAIVAAPEKQLFNKTLLCGSIFVATNLGVTAAGTRNWYAGKFGEEMIIDKWNMIPLIY</sequence>
<dbReference type="Proteomes" id="UP000758603">
    <property type="component" value="Unassembled WGS sequence"/>
</dbReference>
<feature type="transmembrane region" description="Helical" evidence="5">
    <location>
        <begin position="20"/>
        <end position="38"/>
    </location>
</feature>
<dbReference type="GeneID" id="70136143"/>
<dbReference type="GO" id="GO:0160198">
    <property type="term" value="F:polyprenal reductase activity"/>
    <property type="evidence" value="ECO:0007669"/>
    <property type="project" value="UniProtKB-EC"/>
</dbReference>
<keyword evidence="2 5" id="KW-0812">Transmembrane</keyword>
<evidence type="ECO:0000256" key="2">
    <source>
        <dbReference type="ARBA" id="ARBA00022692"/>
    </source>
</evidence>
<evidence type="ECO:0000313" key="7">
    <source>
        <dbReference type="EMBL" id="KAH6653914.1"/>
    </source>
</evidence>
<accession>A0A9P8ZXE6</accession>
<organism evidence="7 8">
    <name type="scientific">Truncatella angustata</name>
    <dbReference type="NCBI Taxonomy" id="152316"/>
    <lineage>
        <taxon>Eukaryota</taxon>
        <taxon>Fungi</taxon>
        <taxon>Dikarya</taxon>
        <taxon>Ascomycota</taxon>
        <taxon>Pezizomycotina</taxon>
        <taxon>Sordariomycetes</taxon>
        <taxon>Xylariomycetidae</taxon>
        <taxon>Amphisphaeriales</taxon>
        <taxon>Sporocadaceae</taxon>
        <taxon>Truncatella</taxon>
    </lineage>
</organism>
<feature type="transmembrane region" description="Helical" evidence="5">
    <location>
        <begin position="270"/>
        <end position="291"/>
    </location>
</feature>
<protein>
    <recommendedName>
        <fullName evidence="5">Polyprenal reductase</fullName>
        <ecNumber evidence="5">1.3.1.94</ecNumber>
    </recommendedName>
</protein>
<dbReference type="PROSITE" id="PS50244">
    <property type="entry name" value="S5A_REDUCTASE"/>
    <property type="match status" value="1"/>
</dbReference>
<proteinExistence type="inferred from homology"/>
<dbReference type="PANTHER" id="PTHR14624">
    <property type="entry name" value="DFG10 PROTEIN"/>
    <property type="match status" value="1"/>
</dbReference>
<dbReference type="OrthoDB" id="541710at2759"/>
<keyword evidence="5" id="KW-0560">Oxidoreductase</keyword>
<dbReference type="GO" id="GO:0006488">
    <property type="term" value="P:dolichol-linked oligosaccharide biosynthetic process"/>
    <property type="evidence" value="ECO:0007669"/>
    <property type="project" value="UniProtKB-UniRule"/>
</dbReference>
<comment type="pathway">
    <text evidence="5">Protein modification; protein glycosylation.</text>
</comment>
<dbReference type="EC" id="1.3.1.94" evidence="5"/>
<dbReference type="Pfam" id="PF02544">
    <property type="entry name" value="Steroid_dh"/>
    <property type="match status" value="1"/>
</dbReference>
<evidence type="ECO:0000256" key="5">
    <source>
        <dbReference type="RuleBase" id="RU367081"/>
    </source>
</evidence>
<comment type="function">
    <text evidence="5">Plays a key role in early steps of protein N-linked glycosylation by being involved in the conversion of polyprenol into dolichol. Acts as a polyprenal reductase that mediates the reduction of polyprenal into dolichal in a NADP-dependent mechanism. Dolichols are required for the synthesis of dolichol-linked monosaccharides and the oligosaccharide precursor used for N-glycosylation.</text>
</comment>
<dbReference type="EMBL" id="JAGPXC010000004">
    <property type="protein sequence ID" value="KAH6653914.1"/>
    <property type="molecule type" value="Genomic_DNA"/>
</dbReference>
<dbReference type="AlphaFoldDB" id="A0A9P8ZXE6"/>
<keyword evidence="5" id="KW-0521">NADP</keyword>
<name>A0A9P8ZXE6_9PEZI</name>
<dbReference type="GO" id="GO:0005789">
    <property type="term" value="C:endoplasmic reticulum membrane"/>
    <property type="evidence" value="ECO:0007669"/>
    <property type="project" value="UniProtKB-SubCell"/>
</dbReference>
<feature type="transmembrane region" description="Helical" evidence="5">
    <location>
        <begin position="165"/>
        <end position="185"/>
    </location>
</feature>
<dbReference type="InterPro" id="IPR039698">
    <property type="entry name" value="Dfg10/SRD5A3"/>
</dbReference>
<dbReference type="GO" id="GO:0016095">
    <property type="term" value="P:polyprenol catabolic process"/>
    <property type="evidence" value="ECO:0007669"/>
    <property type="project" value="UniProtKB-UniRule"/>
</dbReference>
<keyword evidence="8" id="KW-1185">Reference proteome</keyword>
<dbReference type="RefSeq" id="XP_045958184.1">
    <property type="nucleotide sequence ID" value="XM_046107252.1"/>
</dbReference>
<evidence type="ECO:0000256" key="1">
    <source>
        <dbReference type="ARBA" id="ARBA00004127"/>
    </source>
</evidence>
<evidence type="ECO:0000259" key="6">
    <source>
        <dbReference type="Pfam" id="PF02544"/>
    </source>
</evidence>
<evidence type="ECO:0000256" key="4">
    <source>
        <dbReference type="ARBA" id="ARBA00023136"/>
    </source>
</evidence>
<keyword evidence="5" id="KW-0256">Endoplasmic reticulum</keyword>
<comment type="subcellular location">
    <subcellularLocation>
        <location evidence="1">Endomembrane system</location>
        <topology evidence="1">Multi-pass membrane protein</topology>
    </subcellularLocation>
    <subcellularLocation>
        <location evidence="5">Endoplasmic reticulum membrane</location>
    </subcellularLocation>
</comment>
<comment type="catalytic activity">
    <reaction evidence="5">
        <text>a di-trans,poly-cis-dolichal + NADP(+) = a di-trans,poly-cis-polyprenal + NADPH + H(+)</text>
        <dbReference type="Rhea" id="RHEA:80727"/>
        <dbReference type="Rhea" id="RHEA-COMP:19536"/>
        <dbReference type="Rhea" id="RHEA-COMP:19537"/>
        <dbReference type="ChEBI" id="CHEBI:15378"/>
        <dbReference type="ChEBI" id="CHEBI:57783"/>
        <dbReference type="ChEBI" id="CHEBI:58349"/>
        <dbReference type="ChEBI" id="CHEBI:231623"/>
        <dbReference type="ChEBI" id="CHEBI:231637"/>
        <dbReference type="EC" id="1.3.1.94"/>
    </reaction>
    <physiologicalReaction direction="right-to-left" evidence="5">
        <dbReference type="Rhea" id="RHEA:80729"/>
    </physiologicalReaction>
</comment>
<dbReference type="PANTHER" id="PTHR14624:SF0">
    <property type="entry name" value="POLYPRENOL REDUCTASE"/>
    <property type="match status" value="1"/>
</dbReference>
<gene>
    <name evidence="7" type="ORF">BKA67DRAFT_658253</name>
</gene>
<feature type="domain" description="3-oxo-5-alpha-steroid 4-dehydrogenase C-terminal" evidence="6">
    <location>
        <begin position="164"/>
        <end position="317"/>
    </location>
</feature>
<comment type="similarity">
    <text evidence="5">Belongs to the steroid 5-alpha reductase family. Polyprenal reductase subfamily.</text>
</comment>
<comment type="caution">
    <text evidence="7">The sequence shown here is derived from an EMBL/GenBank/DDBJ whole genome shotgun (WGS) entry which is preliminary data.</text>
</comment>